<dbReference type="Proteomes" id="UP000494165">
    <property type="component" value="Unassembled WGS sequence"/>
</dbReference>
<comment type="similarity">
    <text evidence="4">Belongs to the CDIP1/LITAF family.</text>
</comment>
<dbReference type="InterPro" id="IPR037519">
    <property type="entry name" value="LITAF_fam"/>
</dbReference>
<name>A0A8S1DMU3_9INSE</name>
<dbReference type="EMBL" id="CADEPI010000269">
    <property type="protein sequence ID" value="CAB3382403.1"/>
    <property type="molecule type" value="Genomic_DNA"/>
</dbReference>
<feature type="domain" description="LITAF" evidence="9">
    <location>
        <begin position="82"/>
        <end position="166"/>
    </location>
</feature>
<dbReference type="PANTHER" id="PTHR23292:SF14">
    <property type="entry name" value="FI16615P1-RELATED"/>
    <property type="match status" value="1"/>
</dbReference>
<dbReference type="GO" id="GO:0005765">
    <property type="term" value="C:lysosomal membrane"/>
    <property type="evidence" value="ECO:0007669"/>
    <property type="project" value="UniProtKB-SubCell"/>
</dbReference>
<proteinExistence type="inferred from homology"/>
<dbReference type="PANTHER" id="PTHR23292">
    <property type="entry name" value="LIPOPOLYSACCHARIDE-INDUCED TUMOR NECROSIS FACTOR-ALPHA FACTOR"/>
    <property type="match status" value="1"/>
</dbReference>
<keyword evidence="5" id="KW-0479">Metal-binding</keyword>
<comment type="subcellular location">
    <subcellularLocation>
        <location evidence="2">Endosome membrane</location>
        <topology evidence="2">Peripheral membrane protein</topology>
    </subcellularLocation>
    <subcellularLocation>
        <location evidence="1">Late endosome membrane</location>
    </subcellularLocation>
    <subcellularLocation>
        <location evidence="3">Lysosome membrane</location>
        <topology evidence="3">Peripheral membrane protein</topology>
        <orientation evidence="3">Cytoplasmic side</orientation>
    </subcellularLocation>
</comment>
<dbReference type="GO" id="GO:0031902">
    <property type="term" value="C:late endosome membrane"/>
    <property type="evidence" value="ECO:0007669"/>
    <property type="project" value="UniProtKB-SubCell"/>
</dbReference>
<evidence type="ECO:0000256" key="7">
    <source>
        <dbReference type="ARBA" id="ARBA00023136"/>
    </source>
</evidence>
<dbReference type="AlphaFoldDB" id="A0A8S1DMU3"/>
<evidence type="ECO:0000256" key="5">
    <source>
        <dbReference type="ARBA" id="ARBA00022723"/>
    </source>
</evidence>
<evidence type="ECO:0000259" key="9">
    <source>
        <dbReference type="PROSITE" id="PS51837"/>
    </source>
</evidence>
<keyword evidence="11" id="KW-1185">Reference proteome</keyword>
<keyword evidence="7" id="KW-0472">Membrane</keyword>
<dbReference type="InterPro" id="IPR006629">
    <property type="entry name" value="LITAF"/>
</dbReference>
<dbReference type="SMART" id="SM00714">
    <property type="entry name" value="LITAF"/>
    <property type="match status" value="1"/>
</dbReference>
<evidence type="ECO:0000256" key="3">
    <source>
        <dbReference type="ARBA" id="ARBA00004630"/>
    </source>
</evidence>
<dbReference type="OrthoDB" id="5599753at2759"/>
<gene>
    <name evidence="10" type="ORF">CLODIP_2_CD15148</name>
</gene>
<evidence type="ECO:0000256" key="2">
    <source>
        <dbReference type="ARBA" id="ARBA00004481"/>
    </source>
</evidence>
<evidence type="ECO:0000256" key="8">
    <source>
        <dbReference type="SAM" id="MobiDB-lite"/>
    </source>
</evidence>
<accession>A0A8S1DMU3</accession>
<feature type="compositionally biased region" description="Pro residues" evidence="8">
    <location>
        <begin position="36"/>
        <end position="68"/>
    </location>
</feature>
<sequence length="167" mass="18072">MLNHGPKMNPPPYEASTDEKGQHSGVYPPTGELSAGPPPHIGFQQPPYPPNTQAPIIPQPNNPPPQPPGVVITQQPSGTTTVLHVTRAPHAALPPASSRYECPSCKEDIRTRVEYKIGTKTHIVACCLCFFGCWCCVPIPYYCSNDCKDAHHFCPHCDAYIGTSAKG</sequence>
<feature type="region of interest" description="Disordered" evidence="8">
    <location>
        <begin position="1"/>
        <end position="79"/>
    </location>
</feature>
<dbReference type="GO" id="GO:0008270">
    <property type="term" value="F:zinc ion binding"/>
    <property type="evidence" value="ECO:0007669"/>
    <property type="project" value="TreeGrafter"/>
</dbReference>
<evidence type="ECO:0000313" key="11">
    <source>
        <dbReference type="Proteomes" id="UP000494165"/>
    </source>
</evidence>
<protein>
    <recommendedName>
        <fullName evidence="9">LITAF domain-containing protein</fullName>
    </recommendedName>
</protein>
<organism evidence="10 11">
    <name type="scientific">Cloeon dipterum</name>
    <dbReference type="NCBI Taxonomy" id="197152"/>
    <lineage>
        <taxon>Eukaryota</taxon>
        <taxon>Metazoa</taxon>
        <taxon>Ecdysozoa</taxon>
        <taxon>Arthropoda</taxon>
        <taxon>Hexapoda</taxon>
        <taxon>Insecta</taxon>
        <taxon>Pterygota</taxon>
        <taxon>Palaeoptera</taxon>
        <taxon>Ephemeroptera</taxon>
        <taxon>Pisciforma</taxon>
        <taxon>Baetidae</taxon>
        <taxon>Cloeon</taxon>
    </lineage>
</organism>
<evidence type="ECO:0000313" key="10">
    <source>
        <dbReference type="EMBL" id="CAB3382403.1"/>
    </source>
</evidence>
<evidence type="ECO:0000256" key="1">
    <source>
        <dbReference type="ARBA" id="ARBA00004414"/>
    </source>
</evidence>
<evidence type="ECO:0000256" key="6">
    <source>
        <dbReference type="ARBA" id="ARBA00022833"/>
    </source>
</evidence>
<keyword evidence="6" id="KW-0862">Zinc</keyword>
<reference evidence="10 11" key="1">
    <citation type="submission" date="2020-04" db="EMBL/GenBank/DDBJ databases">
        <authorList>
            <person name="Alioto T."/>
            <person name="Alioto T."/>
            <person name="Gomez Garrido J."/>
        </authorList>
    </citation>
    <scope>NUCLEOTIDE SEQUENCE [LARGE SCALE GENOMIC DNA]</scope>
</reference>
<evidence type="ECO:0000256" key="4">
    <source>
        <dbReference type="ARBA" id="ARBA00005975"/>
    </source>
</evidence>
<dbReference type="PROSITE" id="PS51837">
    <property type="entry name" value="LITAF"/>
    <property type="match status" value="1"/>
</dbReference>
<comment type="caution">
    <text evidence="10">The sequence shown here is derived from an EMBL/GenBank/DDBJ whole genome shotgun (WGS) entry which is preliminary data.</text>
</comment>
<dbReference type="Pfam" id="PF10601">
    <property type="entry name" value="zf-LITAF-like"/>
    <property type="match status" value="1"/>
</dbReference>